<evidence type="ECO:0000313" key="2">
    <source>
        <dbReference type="EMBL" id="GIL41541.1"/>
    </source>
</evidence>
<dbReference type="Pfam" id="PF07750">
    <property type="entry name" value="GcrA"/>
    <property type="match status" value="1"/>
</dbReference>
<gene>
    <name evidence="2" type="ORF">TMPK1_37780</name>
</gene>
<keyword evidence="3" id="KW-1185">Reference proteome</keyword>
<reference evidence="2" key="1">
    <citation type="submission" date="2021-02" db="EMBL/GenBank/DDBJ databases">
        <title>Genome sequence of Rhodospirillales sp. strain TMPK1 isolated from soil.</title>
        <authorList>
            <person name="Nakai R."/>
            <person name="Kusada H."/>
            <person name="Tamaki H."/>
        </authorList>
    </citation>
    <scope>NUCLEOTIDE SEQUENCE</scope>
    <source>
        <strain evidence="2">TMPK1</strain>
    </source>
</reference>
<proteinExistence type="predicted"/>
<dbReference type="AlphaFoldDB" id="A0A8S8XHQ7"/>
<dbReference type="RefSeq" id="WP_420245055.1">
    <property type="nucleotide sequence ID" value="NZ_BOPV01000001.1"/>
</dbReference>
<sequence>MSWTAERVETLEQLWRSGRSASQIAQALGGVTRNAVIGKAHRLGLMGRPSPIRDGQAAAERPARVATPRTAVPKPAPRPPVVRAPVEPTPIAPVVELAGDASATILTLTERMCKWPIGDPRDEDFHFCGGTNVPGRPYCDHHARRAYQVPTRRGEEERKAG</sequence>
<comment type="caution">
    <text evidence="2">The sequence shown here is derived from an EMBL/GenBank/DDBJ whole genome shotgun (WGS) entry which is preliminary data.</text>
</comment>
<evidence type="ECO:0000256" key="1">
    <source>
        <dbReference type="SAM" id="MobiDB-lite"/>
    </source>
</evidence>
<feature type="region of interest" description="Disordered" evidence="1">
    <location>
        <begin position="47"/>
        <end position="86"/>
    </location>
</feature>
<dbReference type="InterPro" id="IPR011681">
    <property type="entry name" value="GcrA"/>
</dbReference>
<dbReference type="EMBL" id="BOPV01000001">
    <property type="protein sequence ID" value="GIL41541.1"/>
    <property type="molecule type" value="Genomic_DNA"/>
</dbReference>
<protein>
    <recommendedName>
        <fullName evidence="4">GcrA cell cycle regulator</fullName>
    </recommendedName>
</protein>
<evidence type="ECO:0000313" key="3">
    <source>
        <dbReference type="Proteomes" id="UP000681075"/>
    </source>
</evidence>
<dbReference type="Proteomes" id="UP000681075">
    <property type="component" value="Unassembled WGS sequence"/>
</dbReference>
<dbReference type="Gene3D" id="1.10.10.60">
    <property type="entry name" value="Homeodomain-like"/>
    <property type="match status" value="1"/>
</dbReference>
<feature type="compositionally biased region" description="Pro residues" evidence="1">
    <location>
        <begin position="74"/>
        <end position="86"/>
    </location>
</feature>
<organism evidence="2 3">
    <name type="scientific">Roseiterribacter gracilis</name>
    <dbReference type="NCBI Taxonomy" id="2812848"/>
    <lineage>
        <taxon>Bacteria</taxon>
        <taxon>Pseudomonadati</taxon>
        <taxon>Pseudomonadota</taxon>
        <taxon>Alphaproteobacteria</taxon>
        <taxon>Rhodospirillales</taxon>
        <taxon>Roseiterribacteraceae</taxon>
        <taxon>Roseiterribacter</taxon>
    </lineage>
</organism>
<name>A0A8S8XHQ7_9PROT</name>
<evidence type="ECO:0008006" key="4">
    <source>
        <dbReference type="Google" id="ProtNLM"/>
    </source>
</evidence>
<accession>A0A8S8XHQ7</accession>